<evidence type="ECO:0000313" key="2">
    <source>
        <dbReference type="Proteomes" id="UP001237642"/>
    </source>
</evidence>
<reference evidence="1" key="1">
    <citation type="submission" date="2023-02" db="EMBL/GenBank/DDBJ databases">
        <title>Genome of toxic invasive species Heracleum sosnowskyi carries increased number of genes despite the absence of recent whole-genome duplications.</title>
        <authorList>
            <person name="Schelkunov M."/>
            <person name="Shtratnikova V."/>
            <person name="Makarenko M."/>
            <person name="Klepikova A."/>
            <person name="Omelchenko D."/>
            <person name="Novikova G."/>
            <person name="Obukhova E."/>
            <person name="Bogdanov V."/>
            <person name="Penin A."/>
            <person name="Logacheva M."/>
        </authorList>
    </citation>
    <scope>NUCLEOTIDE SEQUENCE</scope>
    <source>
        <strain evidence="1">Hsosn_3</strain>
        <tissue evidence="1">Leaf</tissue>
    </source>
</reference>
<organism evidence="1 2">
    <name type="scientific">Heracleum sosnowskyi</name>
    <dbReference type="NCBI Taxonomy" id="360622"/>
    <lineage>
        <taxon>Eukaryota</taxon>
        <taxon>Viridiplantae</taxon>
        <taxon>Streptophyta</taxon>
        <taxon>Embryophyta</taxon>
        <taxon>Tracheophyta</taxon>
        <taxon>Spermatophyta</taxon>
        <taxon>Magnoliopsida</taxon>
        <taxon>eudicotyledons</taxon>
        <taxon>Gunneridae</taxon>
        <taxon>Pentapetalae</taxon>
        <taxon>asterids</taxon>
        <taxon>campanulids</taxon>
        <taxon>Apiales</taxon>
        <taxon>Apiaceae</taxon>
        <taxon>Apioideae</taxon>
        <taxon>apioid superclade</taxon>
        <taxon>Tordylieae</taxon>
        <taxon>Tordyliinae</taxon>
        <taxon>Heracleum</taxon>
    </lineage>
</organism>
<accession>A0AAD8M042</accession>
<gene>
    <name evidence="1" type="ORF">POM88_048025</name>
</gene>
<protein>
    <submittedName>
        <fullName evidence="1">Uncharacterized protein</fullName>
    </submittedName>
</protein>
<dbReference type="EMBL" id="JAUIZM010000011">
    <property type="protein sequence ID" value="KAK1354769.1"/>
    <property type="molecule type" value="Genomic_DNA"/>
</dbReference>
<proteinExistence type="predicted"/>
<comment type="caution">
    <text evidence="1">The sequence shown here is derived from an EMBL/GenBank/DDBJ whole genome shotgun (WGS) entry which is preliminary data.</text>
</comment>
<dbReference type="Proteomes" id="UP001237642">
    <property type="component" value="Unassembled WGS sequence"/>
</dbReference>
<reference evidence="1" key="2">
    <citation type="submission" date="2023-05" db="EMBL/GenBank/DDBJ databases">
        <authorList>
            <person name="Schelkunov M.I."/>
        </authorList>
    </citation>
    <scope>NUCLEOTIDE SEQUENCE</scope>
    <source>
        <strain evidence="1">Hsosn_3</strain>
        <tissue evidence="1">Leaf</tissue>
    </source>
</reference>
<keyword evidence="2" id="KW-1185">Reference proteome</keyword>
<dbReference type="AlphaFoldDB" id="A0AAD8M042"/>
<name>A0AAD8M042_9APIA</name>
<evidence type="ECO:0000313" key="1">
    <source>
        <dbReference type="EMBL" id="KAK1354769.1"/>
    </source>
</evidence>
<sequence length="141" mass="16927">MVIAILLESETKLADEAVERILDQSSYSTPNSLFHPLCLNYRWISRCFNYTEFFRFTKTQTLPSSSNSYLALKLRKDREVHQSLSLDLFSFEICIYNHLYQDFTITLAKREEKKIIFMMSKERNDKRLQRYQKGTWPFLFV</sequence>